<sequence>MWPAIGWALTAAAGLLGLAAVERTAVAPVLATTVFILLCAAGIAAVLP</sequence>
<evidence type="ECO:0000256" key="1">
    <source>
        <dbReference type="SAM" id="Phobius"/>
    </source>
</evidence>
<evidence type="ECO:0000313" key="2">
    <source>
        <dbReference type="EMBL" id="SFD12546.1"/>
    </source>
</evidence>
<accession>A0A1I1PRS2</accession>
<dbReference type="EMBL" id="FOLM01000010">
    <property type="protein sequence ID" value="SFD12546.1"/>
    <property type="molecule type" value="Genomic_DNA"/>
</dbReference>
<keyword evidence="1" id="KW-0472">Membrane</keyword>
<dbReference type="AlphaFoldDB" id="A0A1I1PRS2"/>
<reference evidence="2 3" key="1">
    <citation type="submission" date="2016-10" db="EMBL/GenBank/DDBJ databases">
        <authorList>
            <person name="de Groot N.N."/>
        </authorList>
    </citation>
    <scope>NUCLEOTIDE SEQUENCE [LARGE SCALE GENOMIC DNA]</scope>
    <source>
        <strain evidence="2 3">CGMCC 4.5739</strain>
    </source>
</reference>
<keyword evidence="1" id="KW-1133">Transmembrane helix</keyword>
<gene>
    <name evidence="2" type="ORF">SAMN05421773_11015</name>
</gene>
<dbReference type="Proteomes" id="UP000199207">
    <property type="component" value="Unassembled WGS sequence"/>
</dbReference>
<name>A0A1I1PRS2_9ACTN</name>
<evidence type="ECO:0000313" key="3">
    <source>
        <dbReference type="Proteomes" id="UP000199207"/>
    </source>
</evidence>
<proteinExistence type="predicted"/>
<keyword evidence="1" id="KW-0812">Transmembrane</keyword>
<dbReference type="RefSeq" id="WP_175541469.1">
    <property type="nucleotide sequence ID" value="NZ_FOLM01000010.1"/>
</dbReference>
<keyword evidence="3" id="KW-1185">Reference proteome</keyword>
<feature type="transmembrane region" description="Helical" evidence="1">
    <location>
        <begin position="29"/>
        <end position="47"/>
    </location>
</feature>
<protein>
    <submittedName>
        <fullName evidence="2">Uncharacterized protein</fullName>
    </submittedName>
</protein>
<organism evidence="2 3">
    <name type="scientific">Streptomyces aidingensis</name>
    <dbReference type="NCBI Taxonomy" id="910347"/>
    <lineage>
        <taxon>Bacteria</taxon>
        <taxon>Bacillati</taxon>
        <taxon>Actinomycetota</taxon>
        <taxon>Actinomycetes</taxon>
        <taxon>Kitasatosporales</taxon>
        <taxon>Streptomycetaceae</taxon>
        <taxon>Streptomyces</taxon>
    </lineage>
</organism>
<dbReference type="STRING" id="910347.SAMN05421773_11015"/>